<dbReference type="Proteomes" id="UP001234989">
    <property type="component" value="Chromosome 11"/>
</dbReference>
<gene>
    <name evidence="1" type="ORF">MTR67_048481</name>
</gene>
<dbReference type="EMBL" id="CP133622">
    <property type="protein sequence ID" value="WMV55096.1"/>
    <property type="molecule type" value="Genomic_DNA"/>
</dbReference>
<accession>A0AAF0ZXF3</accession>
<dbReference type="PANTHER" id="PTHR15503">
    <property type="entry name" value="LDOC1 RELATED"/>
    <property type="match status" value="1"/>
</dbReference>
<dbReference type="Gene3D" id="2.40.70.10">
    <property type="entry name" value="Acid Proteases"/>
    <property type="match status" value="1"/>
</dbReference>
<dbReference type="PANTHER" id="PTHR15503:SF45">
    <property type="entry name" value="RNA-DIRECTED DNA POLYMERASE HOMOLOG"/>
    <property type="match status" value="1"/>
</dbReference>
<protein>
    <recommendedName>
        <fullName evidence="3">Gag-pol polyprotein</fullName>
    </recommendedName>
</protein>
<dbReference type="InterPro" id="IPR032567">
    <property type="entry name" value="RTL1-rel"/>
</dbReference>
<evidence type="ECO:0000313" key="2">
    <source>
        <dbReference type="Proteomes" id="UP001234989"/>
    </source>
</evidence>
<reference evidence="1" key="1">
    <citation type="submission" date="2023-08" db="EMBL/GenBank/DDBJ databases">
        <title>A de novo genome assembly of Solanum verrucosum Schlechtendal, a Mexican diploid species geographically isolated from the other diploid A-genome species in potato relatives.</title>
        <authorList>
            <person name="Hosaka K."/>
        </authorList>
    </citation>
    <scope>NUCLEOTIDE SEQUENCE</scope>
    <source>
        <tissue evidence="1">Young leaves</tissue>
    </source>
</reference>
<proteinExistence type="predicted"/>
<organism evidence="1 2">
    <name type="scientific">Solanum verrucosum</name>
    <dbReference type="NCBI Taxonomy" id="315347"/>
    <lineage>
        <taxon>Eukaryota</taxon>
        <taxon>Viridiplantae</taxon>
        <taxon>Streptophyta</taxon>
        <taxon>Embryophyta</taxon>
        <taxon>Tracheophyta</taxon>
        <taxon>Spermatophyta</taxon>
        <taxon>Magnoliopsida</taxon>
        <taxon>eudicotyledons</taxon>
        <taxon>Gunneridae</taxon>
        <taxon>Pentapetalae</taxon>
        <taxon>asterids</taxon>
        <taxon>lamiids</taxon>
        <taxon>Solanales</taxon>
        <taxon>Solanaceae</taxon>
        <taxon>Solanoideae</taxon>
        <taxon>Solaneae</taxon>
        <taxon>Solanum</taxon>
    </lineage>
</organism>
<name>A0AAF0ZXF3_SOLVR</name>
<dbReference type="Pfam" id="PF08284">
    <property type="entry name" value="RVP_2"/>
    <property type="match status" value="1"/>
</dbReference>
<evidence type="ECO:0008006" key="3">
    <source>
        <dbReference type="Google" id="ProtNLM"/>
    </source>
</evidence>
<dbReference type="SUPFAM" id="SSF50630">
    <property type="entry name" value="Acid proteases"/>
    <property type="match status" value="1"/>
</dbReference>
<dbReference type="InterPro" id="IPR021109">
    <property type="entry name" value="Peptidase_aspartic_dom_sf"/>
</dbReference>
<dbReference type="AlphaFoldDB" id="A0AAF0ZXF3"/>
<sequence length="250" mass="27214">MYSAPTNSVGYTSRYDSGAARNGIKDKNTNERGSGAVGRGQSRVFALTRQDVEASNAVVIGILSVCSLNAIALVDPGSTHSYVSSYFAIRFDKLPKLLKDLFLVATPVGESLLVKRVYHSSQICAQGKGTLVDLFVLDMVDFDLIIGMDWLASCHAIVDCHSKIVHFNIPGEPSFMLQGDQVSPPNNMITFMSAKRMLSKGCQGFLAFVKDTEIVVPKLGFVPVVSEFLDEFPEDLHGLPSVRETDFGID</sequence>
<dbReference type="CDD" id="cd00303">
    <property type="entry name" value="retropepsin_like"/>
    <property type="match status" value="1"/>
</dbReference>
<keyword evidence="2" id="KW-1185">Reference proteome</keyword>
<evidence type="ECO:0000313" key="1">
    <source>
        <dbReference type="EMBL" id="WMV55096.1"/>
    </source>
</evidence>